<dbReference type="CDD" id="cd00834">
    <property type="entry name" value="KAS_I_II"/>
    <property type="match status" value="1"/>
</dbReference>
<dbReference type="AlphaFoldDB" id="A0A381RW60"/>
<accession>A0A381RW60</accession>
<dbReference type="Gene3D" id="3.40.47.10">
    <property type="match status" value="1"/>
</dbReference>
<proteinExistence type="inferred from homology"/>
<dbReference type="InterPro" id="IPR016039">
    <property type="entry name" value="Thiolase-like"/>
</dbReference>
<dbReference type="NCBIfam" id="NF005589">
    <property type="entry name" value="PRK07314.1"/>
    <property type="match status" value="1"/>
</dbReference>
<name>A0A381RW60_9ZZZZ</name>
<evidence type="ECO:0000256" key="1">
    <source>
        <dbReference type="ARBA" id="ARBA00008467"/>
    </source>
</evidence>
<dbReference type="PANTHER" id="PTHR11712">
    <property type="entry name" value="POLYKETIDE SYNTHASE-RELATED"/>
    <property type="match status" value="1"/>
</dbReference>
<dbReference type="SUPFAM" id="SSF53901">
    <property type="entry name" value="Thiolase-like"/>
    <property type="match status" value="2"/>
</dbReference>
<dbReference type="InterPro" id="IPR020841">
    <property type="entry name" value="PKS_Beta-ketoAc_synthase_dom"/>
</dbReference>
<dbReference type="Pfam" id="PF00109">
    <property type="entry name" value="ketoacyl-synt"/>
    <property type="match status" value="1"/>
</dbReference>
<dbReference type="InterPro" id="IPR014030">
    <property type="entry name" value="Ketoacyl_synth_N"/>
</dbReference>
<evidence type="ECO:0000256" key="2">
    <source>
        <dbReference type="ARBA" id="ARBA00022679"/>
    </source>
</evidence>
<dbReference type="PROSITE" id="PS52004">
    <property type="entry name" value="KS3_2"/>
    <property type="match status" value="1"/>
</dbReference>
<dbReference type="Pfam" id="PF02801">
    <property type="entry name" value="Ketoacyl-synt_C"/>
    <property type="match status" value="1"/>
</dbReference>
<dbReference type="InterPro" id="IPR000794">
    <property type="entry name" value="Beta-ketoacyl_synthase"/>
</dbReference>
<sequence>MQGRRVAVTGLGVVAPCGIGIDAFWDGLCGPAPVGNRRVHDFDTGPWFDNPKEVRRADRCTQFAIAAAHMALEQAGNLTADPGRSGVWIGTGIGGIQTLEEQIKVRLDKGDRRVSPFLVPMMMANAATAAVSMRHGFQGPAENSCTACAAGTHAVANAARLVATGRCDVMIAGGSEAAFVPTALAGFTNMTAFSSVGISRPFDADRDGFVMGEGAGILVLEEWETAIDRGATIIAEVLGGASTADAHHITAPAPGGAGAVACMELAMEEAGVTAAEIGHINAHGTSTPLNDMAEARAMEKVFGTPGPLVTSTKGITGHALGAAGALEAVALALSLQKALIPPTAGYTTPDPEMPPINLVLGGATPWEPGPSLSNSFGFGGHNGTLVMGPV</sequence>
<keyword evidence="2" id="KW-0808">Transferase</keyword>
<dbReference type="GO" id="GO:0004315">
    <property type="term" value="F:3-oxoacyl-[acyl-carrier-protein] synthase activity"/>
    <property type="evidence" value="ECO:0007669"/>
    <property type="project" value="TreeGrafter"/>
</dbReference>
<reference evidence="4" key="1">
    <citation type="submission" date="2018-05" db="EMBL/GenBank/DDBJ databases">
        <authorList>
            <person name="Lanie J.A."/>
            <person name="Ng W.-L."/>
            <person name="Kazmierczak K.M."/>
            <person name="Andrzejewski T.M."/>
            <person name="Davidsen T.M."/>
            <person name="Wayne K.J."/>
            <person name="Tettelin H."/>
            <person name="Glass J.I."/>
            <person name="Rusch D."/>
            <person name="Podicherti R."/>
            <person name="Tsui H.-C.T."/>
            <person name="Winkler M.E."/>
        </authorList>
    </citation>
    <scope>NUCLEOTIDE SEQUENCE</scope>
</reference>
<dbReference type="SMART" id="SM00825">
    <property type="entry name" value="PKS_KS"/>
    <property type="match status" value="1"/>
</dbReference>
<gene>
    <name evidence="4" type="ORF">METZ01_LOCUS48944</name>
</gene>
<evidence type="ECO:0000259" key="3">
    <source>
        <dbReference type="PROSITE" id="PS52004"/>
    </source>
</evidence>
<protein>
    <recommendedName>
        <fullName evidence="3">Ketosynthase family 3 (KS3) domain-containing protein</fullName>
    </recommendedName>
</protein>
<feature type="domain" description="Ketosynthase family 3 (KS3)" evidence="3">
    <location>
        <begin position="3"/>
        <end position="389"/>
    </location>
</feature>
<dbReference type="PANTHER" id="PTHR11712:SF336">
    <property type="entry name" value="3-OXOACYL-[ACYL-CARRIER-PROTEIN] SYNTHASE, MITOCHONDRIAL"/>
    <property type="match status" value="1"/>
</dbReference>
<comment type="similarity">
    <text evidence="1">Belongs to the thiolase-like superfamily. Beta-ketoacyl-ACP synthases family.</text>
</comment>
<dbReference type="GO" id="GO:0006633">
    <property type="term" value="P:fatty acid biosynthetic process"/>
    <property type="evidence" value="ECO:0007669"/>
    <property type="project" value="TreeGrafter"/>
</dbReference>
<organism evidence="4">
    <name type="scientific">marine metagenome</name>
    <dbReference type="NCBI Taxonomy" id="408172"/>
    <lineage>
        <taxon>unclassified sequences</taxon>
        <taxon>metagenomes</taxon>
        <taxon>ecological metagenomes</taxon>
    </lineage>
</organism>
<evidence type="ECO:0000313" key="4">
    <source>
        <dbReference type="EMBL" id="SUZ96090.1"/>
    </source>
</evidence>
<dbReference type="EMBL" id="UINC01002381">
    <property type="protein sequence ID" value="SUZ96090.1"/>
    <property type="molecule type" value="Genomic_DNA"/>
</dbReference>
<dbReference type="InterPro" id="IPR014031">
    <property type="entry name" value="Ketoacyl_synth_C"/>
</dbReference>